<dbReference type="GO" id="GO:0006281">
    <property type="term" value="P:DNA repair"/>
    <property type="evidence" value="ECO:0007669"/>
    <property type="project" value="TreeGrafter"/>
</dbReference>
<dbReference type="SUPFAM" id="SSF56784">
    <property type="entry name" value="HAD-like"/>
    <property type="match status" value="1"/>
</dbReference>
<dbReference type="SFLD" id="SFLDS00003">
    <property type="entry name" value="Haloacid_Dehalogenase"/>
    <property type="match status" value="1"/>
</dbReference>
<dbReference type="InterPro" id="IPR041492">
    <property type="entry name" value="HAD_2"/>
</dbReference>
<keyword evidence="3" id="KW-1185">Reference proteome</keyword>
<dbReference type="NCBIfam" id="TIGR01549">
    <property type="entry name" value="HAD-SF-IA-v1"/>
    <property type="match status" value="1"/>
</dbReference>
<dbReference type="RefSeq" id="WP_015301895.1">
    <property type="nucleotide sequence ID" value="NC_019964.1"/>
</dbReference>
<name>L0IGG6_HALRX</name>
<dbReference type="eggNOG" id="arCOG02292">
    <property type="taxonomic scope" value="Archaea"/>
</dbReference>
<accession>L0IGG6</accession>
<dbReference type="GO" id="GO:0008967">
    <property type="term" value="F:phosphoglycolate phosphatase activity"/>
    <property type="evidence" value="ECO:0007669"/>
    <property type="project" value="TreeGrafter"/>
</dbReference>
<dbReference type="PANTHER" id="PTHR43434">
    <property type="entry name" value="PHOSPHOGLYCOLATE PHOSPHATASE"/>
    <property type="match status" value="1"/>
</dbReference>
<proteinExistence type="inferred from homology"/>
<dbReference type="STRING" id="797302.Halru_2726"/>
<dbReference type="InterPro" id="IPR036412">
    <property type="entry name" value="HAD-like_sf"/>
</dbReference>
<dbReference type="InterPro" id="IPR006439">
    <property type="entry name" value="HAD-SF_hydro_IA"/>
</dbReference>
<gene>
    <name evidence="2" type="ordered locus">Halru_2726</name>
</gene>
<dbReference type="Pfam" id="PF13419">
    <property type="entry name" value="HAD_2"/>
    <property type="match status" value="1"/>
</dbReference>
<evidence type="ECO:0000256" key="1">
    <source>
        <dbReference type="ARBA" id="ARBA00007958"/>
    </source>
</evidence>
<dbReference type="AlphaFoldDB" id="L0IGG6"/>
<comment type="similarity">
    <text evidence="1">Belongs to the HAD-like hydrolase superfamily.</text>
</comment>
<dbReference type="Gene3D" id="1.10.150.240">
    <property type="entry name" value="Putative phosphatase, domain 2"/>
    <property type="match status" value="1"/>
</dbReference>
<dbReference type="Proteomes" id="UP000010846">
    <property type="component" value="Chromosome"/>
</dbReference>
<dbReference type="InterPro" id="IPR023198">
    <property type="entry name" value="PGP-like_dom2"/>
</dbReference>
<dbReference type="HOGENOM" id="CLU_108335_0_0_2"/>
<dbReference type="InterPro" id="IPR023214">
    <property type="entry name" value="HAD_sf"/>
</dbReference>
<evidence type="ECO:0000313" key="3">
    <source>
        <dbReference type="Proteomes" id="UP000010846"/>
    </source>
</evidence>
<dbReference type="SFLD" id="SFLDG01129">
    <property type="entry name" value="C1.5:_HAD__Beta-PGM__Phosphata"/>
    <property type="match status" value="1"/>
</dbReference>
<sequence>MDRIETITATDCALGFVSVYDAILFDNDGVLVDPPGIETKTAATKAAFAAVGVTEPDPADVDAILSGPTEAELEACCARYGLDPESFWRARERHDEDSQLEAFRAGERSVYDDIGALRDVRRPRGVVSNNHHSTIEFVLSHFELEPLFDCYYGRPMTIESLSRKKPNPHYVERAVADLGVTSALYVGDSESDVVAADRAGLDSAFVRRSHNRRAALSVEPDYEIESLRAVPAIVSGS</sequence>
<dbReference type="KEGG" id="hru:Halru_2726"/>
<organism evidence="2 3">
    <name type="scientific">Halovivax ruber (strain DSM 18193 / JCM 13892 / XH-70)</name>
    <dbReference type="NCBI Taxonomy" id="797302"/>
    <lineage>
        <taxon>Archaea</taxon>
        <taxon>Methanobacteriati</taxon>
        <taxon>Methanobacteriota</taxon>
        <taxon>Stenosarchaea group</taxon>
        <taxon>Halobacteria</taxon>
        <taxon>Halobacteriales</taxon>
        <taxon>Natrialbaceae</taxon>
        <taxon>Halovivax</taxon>
    </lineage>
</organism>
<dbReference type="PANTHER" id="PTHR43434:SF1">
    <property type="entry name" value="PHOSPHOGLYCOLATE PHOSPHATASE"/>
    <property type="match status" value="1"/>
</dbReference>
<dbReference type="GeneID" id="14377408"/>
<dbReference type="EMBL" id="CP003050">
    <property type="protein sequence ID" value="AGB17301.1"/>
    <property type="molecule type" value="Genomic_DNA"/>
</dbReference>
<protein>
    <submittedName>
        <fullName evidence="2">Haloacid dehalogenase superfamily enzyme, subfamily IA</fullName>
    </submittedName>
</protein>
<dbReference type="InterPro" id="IPR050155">
    <property type="entry name" value="HAD-like_hydrolase_sf"/>
</dbReference>
<dbReference type="Gene3D" id="3.40.50.1000">
    <property type="entry name" value="HAD superfamily/HAD-like"/>
    <property type="match status" value="1"/>
</dbReference>
<evidence type="ECO:0000313" key="2">
    <source>
        <dbReference type="EMBL" id="AGB17301.1"/>
    </source>
</evidence>
<reference evidence="2" key="1">
    <citation type="submission" date="2011-09" db="EMBL/GenBank/DDBJ databases">
        <title>Complete sequence of Halovivax ruber XH-70.</title>
        <authorList>
            <consortium name="US DOE Joint Genome Institute"/>
            <person name="Lucas S."/>
            <person name="Han J."/>
            <person name="Lapidus A."/>
            <person name="Cheng J.-F."/>
            <person name="Goodwin L."/>
            <person name="Pitluck S."/>
            <person name="Peters L."/>
            <person name="Mikhailova N."/>
            <person name="Davenport K."/>
            <person name="Detter J.C."/>
            <person name="Han C."/>
            <person name="Tapia R."/>
            <person name="Land M."/>
            <person name="Hauser L."/>
            <person name="Kyrpides N."/>
            <person name="Ivanova N."/>
            <person name="Pagani I."/>
            <person name="Sproer C."/>
            <person name="Anderson I."/>
            <person name="Woyke T."/>
        </authorList>
    </citation>
    <scope>NUCLEOTIDE SEQUENCE</scope>
    <source>
        <strain evidence="2">XH-70</strain>
    </source>
</reference>